<organism evidence="5 6">
    <name type="scientific">Kutzneria chonburiensis</name>
    <dbReference type="NCBI Taxonomy" id="1483604"/>
    <lineage>
        <taxon>Bacteria</taxon>
        <taxon>Bacillati</taxon>
        <taxon>Actinomycetota</taxon>
        <taxon>Actinomycetes</taxon>
        <taxon>Pseudonocardiales</taxon>
        <taxon>Pseudonocardiaceae</taxon>
        <taxon>Kutzneria</taxon>
    </lineage>
</organism>
<dbReference type="EMBL" id="JBHLUD010000001">
    <property type="protein sequence ID" value="MFC0540581.1"/>
    <property type="molecule type" value="Genomic_DNA"/>
</dbReference>
<reference evidence="5 6" key="1">
    <citation type="submission" date="2024-09" db="EMBL/GenBank/DDBJ databases">
        <authorList>
            <person name="Sun Q."/>
            <person name="Mori K."/>
        </authorList>
    </citation>
    <scope>NUCLEOTIDE SEQUENCE [LARGE SCALE GENOMIC DNA]</scope>
    <source>
        <strain evidence="5 6">TBRC 1432</strain>
    </source>
</reference>
<evidence type="ECO:0000256" key="2">
    <source>
        <dbReference type="ARBA" id="ARBA00022679"/>
    </source>
</evidence>
<dbReference type="RefSeq" id="WP_273939381.1">
    <property type="nucleotide sequence ID" value="NZ_CP097263.1"/>
</dbReference>
<name>A0ABV6ML47_9PSEU</name>
<comment type="caution">
    <text evidence="5">The sequence shown here is derived from an EMBL/GenBank/DDBJ whole genome shotgun (WGS) entry which is preliminary data.</text>
</comment>
<dbReference type="Gene3D" id="3.40.50.150">
    <property type="entry name" value="Vaccinia Virus protein VP39"/>
    <property type="match status" value="1"/>
</dbReference>
<keyword evidence="3" id="KW-0949">S-adenosyl-L-methionine</keyword>
<keyword evidence="1 5" id="KW-0489">Methyltransferase</keyword>
<dbReference type="Gene3D" id="2.20.130.10">
    <property type="entry name" value="CAC2371-like domains"/>
    <property type="match status" value="1"/>
</dbReference>
<dbReference type="CDD" id="cd02440">
    <property type="entry name" value="AdoMet_MTases"/>
    <property type="match status" value="1"/>
</dbReference>
<keyword evidence="6" id="KW-1185">Reference proteome</keyword>
<evidence type="ECO:0000259" key="4">
    <source>
        <dbReference type="Pfam" id="PF13649"/>
    </source>
</evidence>
<evidence type="ECO:0000313" key="6">
    <source>
        <dbReference type="Proteomes" id="UP001589810"/>
    </source>
</evidence>
<dbReference type="PANTHER" id="PTHR43464:SF19">
    <property type="entry name" value="UBIQUINONE BIOSYNTHESIS O-METHYLTRANSFERASE, MITOCHONDRIAL"/>
    <property type="match status" value="1"/>
</dbReference>
<dbReference type="InterPro" id="IPR041698">
    <property type="entry name" value="Methyltransf_25"/>
</dbReference>
<accession>A0ABV6ML47</accession>
<feature type="domain" description="Methyltransferase" evidence="4">
    <location>
        <begin position="48"/>
        <end position="143"/>
    </location>
</feature>
<gene>
    <name evidence="5" type="ORF">ACFFH7_03760</name>
</gene>
<dbReference type="PANTHER" id="PTHR43464">
    <property type="entry name" value="METHYLTRANSFERASE"/>
    <property type="match status" value="1"/>
</dbReference>
<sequence length="258" mass="28685">MDHDIFGPLHAGWYDRWHEHKDYPAEVAQIEEILLKEVLDKEGPAPSVIDLGCGTARHLERLAAAGHEVLGVDRSPVMVEQSKARLARYGDRASVVQSDLLDVTVDRPFDAAIMMFSVLGYQTGNDELLAALATVHRAVRPGGLFVFDILDATVVLREGPKGGVTVVHDGDHHLLRATTGKLFPQEQVYELGMQLWLMCGNRVLDCVKESHRLRYFLRRELDLALGMTGFRTLGSAPLAGGQSGPSREWSRLVWARRI</sequence>
<evidence type="ECO:0000313" key="5">
    <source>
        <dbReference type="EMBL" id="MFC0540581.1"/>
    </source>
</evidence>
<evidence type="ECO:0000256" key="1">
    <source>
        <dbReference type="ARBA" id="ARBA00022603"/>
    </source>
</evidence>
<proteinExistence type="predicted"/>
<dbReference type="Pfam" id="PF13649">
    <property type="entry name" value="Methyltransf_25"/>
    <property type="match status" value="1"/>
</dbReference>
<dbReference type="GO" id="GO:0008168">
    <property type="term" value="F:methyltransferase activity"/>
    <property type="evidence" value="ECO:0007669"/>
    <property type="project" value="UniProtKB-KW"/>
</dbReference>
<dbReference type="GO" id="GO:0032259">
    <property type="term" value="P:methylation"/>
    <property type="evidence" value="ECO:0007669"/>
    <property type="project" value="UniProtKB-KW"/>
</dbReference>
<evidence type="ECO:0000256" key="3">
    <source>
        <dbReference type="ARBA" id="ARBA00022691"/>
    </source>
</evidence>
<dbReference type="Proteomes" id="UP001589810">
    <property type="component" value="Unassembled WGS sequence"/>
</dbReference>
<protein>
    <submittedName>
        <fullName evidence="5">Class I SAM-dependent DNA methyltransferase</fullName>
    </submittedName>
</protein>
<dbReference type="InterPro" id="IPR029063">
    <property type="entry name" value="SAM-dependent_MTases_sf"/>
</dbReference>
<keyword evidence="2" id="KW-0808">Transferase</keyword>
<dbReference type="SUPFAM" id="SSF53335">
    <property type="entry name" value="S-adenosyl-L-methionine-dependent methyltransferases"/>
    <property type="match status" value="1"/>
</dbReference>